<keyword evidence="5" id="KW-0732">Signal</keyword>
<dbReference type="PANTHER" id="PTHR30600">
    <property type="entry name" value="CYTOCHROME C PEROXIDASE-RELATED"/>
    <property type="match status" value="1"/>
</dbReference>
<organism evidence="7 8">
    <name type="scientific">Methylobacillus methanolivorans</name>
    <dbReference type="NCBI Taxonomy" id="1848927"/>
    <lineage>
        <taxon>Bacteria</taxon>
        <taxon>Pseudomonadati</taxon>
        <taxon>Pseudomonadota</taxon>
        <taxon>Betaproteobacteria</taxon>
        <taxon>Nitrosomonadales</taxon>
        <taxon>Methylophilaceae</taxon>
        <taxon>Methylobacillus</taxon>
    </lineage>
</organism>
<evidence type="ECO:0000256" key="4">
    <source>
        <dbReference type="PROSITE-ProRule" id="PRU00433"/>
    </source>
</evidence>
<dbReference type="PIRSF" id="PIRSF028099">
    <property type="entry name" value="DUF1111"/>
    <property type="match status" value="1"/>
</dbReference>
<dbReference type="Gene3D" id="1.10.760.10">
    <property type="entry name" value="Cytochrome c-like domain"/>
    <property type="match status" value="1"/>
</dbReference>
<dbReference type="Proteomes" id="UP001617669">
    <property type="component" value="Unassembled WGS sequence"/>
</dbReference>
<evidence type="ECO:0000256" key="3">
    <source>
        <dbReference type="ARBA" id="ARBA00023004"/>
    </source>
</evidence>
<sequence>MWYRFLVASLIASAFIPSLTSSQETASVVTNNTTREAYSQAIQPLATEDMQTFQQGRGLVRQSWIISPALDREIAGLGPLYNRNACIACHAKNGRGFAPDSPEESMRSMLVRLSIPGKTITGAPLPLPWYGDQLQEFGAPGVNAEGRAHLHYAETDVLLNGGEIVSVRTPRISFSNLAYGSMPDNLQTSARIAPAIYGMGLLAAIPDSTLLALAAQPKPGKIKGKVNWVWSAEQQKTVIGRFGWKANVATLREQTASALAGDMGLSSHLFPHGNCAKEQTACQQAPVSGIPEISAAQLEQMEFYQLALAAPAPRQQQQASIQRGALLFRQAQCAVCHQPEIKTGAFPRLTALGEQAIAPYTDLLLHDMGPALADQRPDFAASGSEWRTPPLWGIGLAKQVEPHAGFLHDGRARTILEAILWHGGEAEESRNMVQQMSRQERQHLLDFIESL</sequence>
<dbReference type="EMBL" id="JBIWXY010000001">
    <property type="protein sequence ID" value="MFJ5444730.1"/>
    <property type="molecule type" value="Genomic_DNA"/>
</dbReference>
<dbReference type="InterPro" id="IPR051395">
    <property type="entry name" value="Cytochrome_c_Peroxidase/MauG"/>
</dbReference>
<keyword evidence="2 4" id="KW-0479">Metal-binding</keyword>
<proteinExistence type="predicted"/>
<evidence type="ECO:0000313" key="7">
    <source>
        <dbReference type="EMBL" id="MFJ5444730.1"/>
    </source>
</evidence>
<feature type="domain" description="Cytochrome c" evidence="6">
    <location>
        <begin position="319"/>
        <end position="451"/>
    </location>
</feature>
<dbReference type="InterPro" id="IPR036909">
    <property type="entry name" value="Cyt_c-like_dom_sf"/>
</dbReference>
<evidence type="ECO:0000259" key="6">
    <source>
        <dbReference type="PROSITE" id="PS51007"/>
    </source>
</evidence>
<keyword evidence="3 4" id="KW-0408">Iron</keyword>
<dbReference type="RefSeq" id="WP_400877936.1">
    <property type="nucleotide sequence ID" value="NZ_JBIWXY010000001.1"/>
</dbReference>
<accession>A0ABW8GH90</accession>
<gene>
    <name evidence="7" type="ORF">ACIKP9_00660</name>
</gene>
<evidence type="ECO:0000313" key="8">
    <source>
        <dbReference type="Proteomes" id="UP001617669"/>
    </source>
</evidence>
<keyword evidence="8" id="KW-1185">Reference proteome</keyword>
<name>A0ABW8GH90_9PROT</name>
<feature type="signal peptide" evidence="5">
    <location>
        <begin position="1"/>
        <end position="22"/>
    </location>
</feature>
<evidence type="ECO:0000256" key="5">
    <source>
        <dbReference type="SAM" id="SignalP"/>
    </source>
</evidence>
<evidence type="ECO:0000256" key="2">
    <source>
        <dbReference type="ARBA" id="ARBA00022723"/>
    </source>
</evidence>
<keyword evidence="1 4" id="KW-0349">Heme</keyword>
<dbReference type="SUPFAM" id="SSF46626">
    <property type="entry name" value="Cytochrome c"/>
    <property type="match status" value="1"/>
</dbReference>
<dbReference type="PROSITE" id="PS51007">
    <property type="entry name" value="CYTC"/>
    <property type="match status" value="1"/>
</dbReference>
<comment type="caution">
    <text evidence="7">The sequence shown here is derived from an EMBL/GenBank/DDBJ whole genome shotgun (WGS) entry which is preliminary data.</text>
</comment>
<dbReference type="InterPro" id="IPR010538">
    <property type="entry name" value="DHOR"/>
</dbReference>
<dbReference type="PANTHER" id="PTHR30600:SF4">
    <property type="entry name" value="CYTOCHROME C DOMAIN-CONTAINING PROTEIN"/>
    <property type="match status" value="1"/>
</dbReference>
<dbReference type="InterPro" id="IPR009056">
    <property type="entry name" value="Cyt_c-like_dom"/>
</dbReference>
<evidence type="ECO:0000256" key="1">
    <source>
        <dbReference type="ARBA" id="ARBA00022617"/>
    </source>
</evidence>
<feature type="chain" id="PRO_5046874658" evidence="5">
    <location>
        <begin position="23"/>
        <end position="451"/>
    </location>
</feature>
<reference evidence="7 8" key="1">
    <citation type="submission" date="2024-11" db="EMBL/GenBank/DDBJ databases">
        <authorList>
            <person name="Kaparullina E.N."/>
            <person name="Delegan Y.A."/>
            <person name="Doronina N.V."/>
        </authorList>
    </citation>
    <scope>NUCLEOTIDE SEQUENCE [LARGE SCALE GENOMIC DNA]</scope>
    <source>
        <strain evidence="7 8">7sh_L</strain>
    </source>
</reference>
<protein>
    <submittedName>
        <fullName evidence="7">Di-heme oxidoredictase family protein</fullName>
    </submittedName>
</protein>
<dbReference type="Pfam" id="PF06537">
    <property type="entry name" value="DHOR"/>
    <property type="match status" value="1"/>
</dbReference>